<comment type="caution">
    <text evidence="1">The sequence shown here is derived from an EMBL/GenBank/DDBJ whole genome shotgun (WGS) entry which is preliminary data.</text>
</comment>
<keyword evidence="2" id="KW-1185">Reference proteome</keyword>
<gene>
    <name evidence="1" type="ORF">PBS001_LOCUS6842</name>
</gene>
<dbReference type="Proteomes" id="UP001158986">
    <property type="component" value="Unassembled WGS sequence"/>
</dbReference>
<sequence>MSLRAIVDYGFGLESDGHLMNDLKRSQAFDCSQMECDGLTCLSVASTNTQENIKTNHEEASSQELTLTNVLCNSGSGVGADTLDVMSLSDLTPDITQLPTLEPKRFLRHLRSGKVKKICLLITEDEYVADMRSEIVFAENKRILSSSSIDDLIEFTDVSPESVLCGLLKAKGTRHEIDLFPAQTILCPLPRAQVEG</sequence>
<protein>
    <submittedName>
        <fullName evidence="1">Uncharacterized protein</fullName>
    </submittedName>
</protein>
<evidence type="ECO:0000313" key="1">
    <source>
        <dbReference type="EMBL" id="CAH0520358.1"/>
    </source>
</evidence>
<dbReference type="EMBL" id="CAKLCB010000352">
    <property type="protein sequence ID" value="CAH0520358.1"/>
    <property type="molecule type" value="Genomic_DNA"/>
</dbReference>
<organism evidence="1 2">
    <name type="scientific">Peronospora belbahrii</name>
    <dbReference type="NCBI Taxonomy" id="622444"/>
    <lineage>
        <taxon>Eukaryota</taxon>
        <taxon>Sar</taxon>
        <taxon>Stramenopiles</taxon>
        <taxon>Oomycota</taxon>
        <taxon>Peronosporomycetes</taxon>
        <taxon>Peronosporales</taxon>
        <taxon>Peronosporaceae</taxon>
        <taxon>Peronospora</taxon>
    </lineage>
</organism>
<reference evidence="1 2" key="1">
    <citation type="submission" date="2021-11" db="EMBL/GenBank/DDBJ databases">
        <authorList>
            <person name="Islam A."/>
            <person name="Islam S."/>
            <person name="Flora M.S."/>
            <person name="Rahman M."/>
            <person name="Ziaur R.M."/>
            <person name="Epstein J.H."/>
            <person name="Hassan M."/>
            <person name="Klassen M."/>
            <person name="Woodard K."/>
            <person name="Webb A."/>
            <person name="Webby R.J."/>
            <person name="El Zowalaty M.E."/>
        </authorList>
    </citation>
    <scope>NUCLEOTIDE SEQUENCE [LARGE SCALE GENOMIC DNA]</scope>
    <source>
        <strain evidence="1">Pbs1</strain>
    </source>
</reference>
<evidence type="ECO:0000313" key="2">
    <source>
        <dbReference type="Proteomes" id="UP001158986"/>
    </source>
</evidence>
<name>A0ABN8DAI9_9STRA</name>
<accession>A0ABN8DAI9</accession>
<proteinExistence type="predicted"/>